<dbReference type="AlphaFoldDB" id="A0A834SJ56"/>
<sequence length="60" mass="6062">MPRAQTLTKDKPGPGSSTTATMCGCACDDAAGDKSEECACGSEGSGQNDEAFVSSSMRPQ</sequence>
<keyword evidence="3" id="KW-1185">Reference proteome</keyword>
<feature type="region of interest" description="Disordered" evidence="1">
    <location>
        <begin position="1"/>
        <end position="21"/>
    </location>
</feature>
<dbReference type="PROSITE" id="PS51257">
    <property type="entry name" value="PROKAR_LIPOPROTEIN"/>
    <property type="match status" value="1"/>
</dbReference>
<evidence type="ECO:0000256" key="1">
    <source>
        <dbReference type="SAM" id="MobiDB-lite"/>
    </source>
</evidence>
<dbReference type="EMBL" id="JAAIUW010000013">
    <property type="protein sequence ID" value="KAF7803505.1"/>
    <property type="molecule type" value="Genomic_DNA"/>
</dbReference>
<evidence type="ECO:0000313" key="2">
    <source>
        <dbReference type="EMBL" id="KAF7803505.1"/>
    </source>
</evidence>
<feature type="region of interest" description="Disordered" evidence="1">
    <location>
        <begin position="38"/>
        <end position="60"/>
    </location>
</feature>
<accession>A0A834SJ56</accession>
<protein>
    <submittedName>
        <fullName evidence="2">Uncharacterized protein</fullName>
    </submittedName>
</protein>
<proteinExistence type="predicted"/>
<name>A0A834SJ56_9FABA</name>
<gene>
    <name evidence="2" type="ORF">G2W53_042616</name>
</gene>
<organism evidence="2 3">
    <name type="scientific">Senna tora</name>
    <dbReference type="NCBI Taxonomy" id="362788"/>
    <lineage>
        <taxon>Eukaryota</taxon>
        <taxon>Viridiplantae</taxon>
        <taxon>Streptophyta</taxon>
        <taxon>Embryophyta</taxon>
        <taxon>Tracheophyta</taxon>
        <taxon>Spermatophyta</taxon>
        <taxon>Magnoliopsida</taxon>
        <taxon>eudicotyledons</taxon>
        <taxon>Gunneridae</taxon>
        <taxon>Pentapetalae</taxon>
        <taxon>rosids</taxon>
        <taxon>fabids</taxon>
        <taxon>Fabales</taxon>
        <taxon>Fabaceae</taxon>
        <taxon>Caesalpinioideae</taxon>
        <taxon>Cassia clade</taxon>
        <taxon>Senna</taxon>
    </lineage>
</organism>
<evidence type="ECO:0000313" key="3">
    <source>
        <dbReference type="Proteomes" id="UP000634136"/>
    </source>
</evidence>
<feature type="compositionally biased region" description="Polar residues" evidence="1">
    <location>
        <begin position="45"/>
        <end position="60"/>
    </location>
</feature>
<reference evidence="2" key="1">
    <citation type="submission" date="2020-09" db="EMBL/GenBank/DDBJ databases">
        <title>Genome-Enabled Discovery of Anthraquinone Biosynthesis in Senna tora.</title>
        <authorList>
            <person name="Kang S.-H."/>
            <person name="Pandey R.P."/>
            <person name="Lee C.-M."/>
            <person name="Sim J.-S."/>
            <person name="Jeong J.-T."/>
            <person name="Choi B.-S."/>
            <person name="Jung M."/>
            <person name="Ginzburg D."/>
            <person name="Zhao K."/>
            <person name="Won S.Y."/>
            <person name="Oh T.-J."/>
            <person name="Yu Y."/>
            <person name="Kim N.-H."/>
            <person name="Lee O.R."/>
            <person name="Lee T.-H."/>
            <person name="Bashyal P."/>
            <person name="Kim T.-S."/>
            <person name="Lee W.-H."/>
            <person name="Kawkins C."/>
            <person name="Kim C.-K."/>
            <person name="Kim J.S."/>
            <person name="Ahn B.O."/>
            <person name="Rhee S.Y."/>
            <person name="Sohng J.K."/>
        </authorList>
    </citation>
    <scope>NUCLEOTIDE SEQUENCE</scope>
    <source>
        <tissue evidence="2">Leaf</tissue>
    </source>
</reference>
<dbReference type="Proteomes" id="UP000634136">
    <property type="component" value="Unassembled WGS sequence"/>
</dbReference>
<comment type="caution">
    <text evidence="2">The sequence shown here is derived from an EMBL/GenBank/DDBJ whole genome shotgun (WGS) entry which is preliminary data.</text>
</comment>